<dbReference type="EMBL" id="CP144543">
    <property type="protein sequence ID" value="WVW82701.1"/>
    <property type="molecule type" value="Genomic_DNA"/>
</dbReference>
<organism evidence="2">
    <name type="scientific">Kwoniella bestiolae CBS 10118</name>
    <dbReference type="NCBI Taxonomy" id="1296100"/>
    <lineage>
        <taxon>Eukaryota</taxon>
        <taxon>Fungi</taxon>
        <taxon>Dikarya</taxon>
        <taxon>Basidiomycota</taxon>
        <taxon>Agaricomycotina</taxon>
        <taxon>Tremellomycetes</taxon>
        <taxon>Tremellales</taxon>
        <taxon>Cryptococcaceae</taxon>
        <taxon>Kwoniella</taxon>
    </lineage>
</organism>
<reference evidence="3" key="2">
    <citation type="submission" date="2013-07" db="EMBL/GenBank/DDBJ databases">
        <authorList>
            <consortium name="The Broad Institute Genome Sequencing Platform"/>
            <person name="Cuomo C."/>
            <person name="Litvintseva A."/>
            <person name="Chen Y."/>
            <person name="Heitman J."/>
            <person name="Sun S."/>
            <person name="Springer D."/>
            <person name="Dromer F."/>
            <person name="Young S.K."/>
            <person name="Zeng Q."/>
            <person name="Gargeya S."/>
            <person name="Fitzgerald M."/>
            <person name="Abouelleil A."/>
            <person name="Alvarado L."/>
            <person name="Berlin A.M."/>
            <person name="Chapman S.B."/>
            <person name="Dewar J."/>
            <person name="Goldberg J."/>
            <person name="Griggs A."/>
            <person name="Gujja S."/>
            <person name="Hansen M."/>
            <person name="Howarth C."/>
            <person name="Imamovic A."/>
            <person name="Larimer J."/>
            <person name="McCowan C."/>
            <person name="Murphy C."/>
            <person name="Pearson M."/>
            <person name="Priest M."/>
            <person name="Roberts A."/>
            <person name="Saif S."/>
            <person name="Shea T."/>
            <person name="Sykes S."/>
            <person name="Wortman J."/>
            <person name="Nusbaum C."/>
            <person name="Birren B."/>
        </authorList>
    </citation>
    <scope>NUCLEOTIDE SEQUENCE</scope>
    <source>
        <strain evidence="3">CBS 10118</strain>
    </source>
</reference>
<dbReference type="GeneID" id="30213616"/>
<name>A0A1B9FRZ8_9TREE</name>
<feature type="region of interest" description="Disordered" evidence="1">
    <location>
        <begin position="270"/>
        <end position="317"/>
    </location>
</feature>
<dbReference type="KEGG" id="kbi:30213616"/>
<accession>A0A1B9FRZ8</accession>
<dbReference type="Proteomes" id="UP000092730">
    <property type="component" value="Chromosome 3"/>
</dbReference>
<evidence type="ECO:0000313" key="3">
    <source>
        <dbReference type="EMBL" id="WVW82701.1"/>
    </source>
</evidence>
<dbReference type="EMBL" id="KV700382">
    <property type="protein sequence ID" value="OCF21538.1"/>
    <property type="molecule type" value="Genomic_DNA"/>
</dbReference>
<dbReference type="VEuPathDB" id="FungiDB:I302_09217"/>
<reference evidence="3" key="4">
    <citation type="submission" date="2024-02" db="EMBL/GenBank/DDBJ databases">
        <title>Comparative genomics of Cryptococcus and Kwoniella reveals pathogenesis evolution and contrasting modes of karyotype evolution via chromosome fusion or intercentromeric recombination.</title>
        <authorList>
            <person name="Coelho M.A."/>
            <person name="David-Palma M."/>
            <person name="Shea T."/>
            <person name="Bowers K."/>
            <person name="McGinley-Smith S."/>
            <person name="Mohammad A.W."/>
            <person name="Gnirke A."/>
            <person name="Yurkov A.M."/>
            <person name="Nowrousian M."/>
            <person name="Sun S."/>
            <person name="Cuomo C.A."/>
            <person name="Heitman J."/>
        </authorList>
    </citation>
    <scope>NUCLEOTIDE SEQUENCE</scope>
    <source>
        <strain evidence="3">CBS 10118</strain>
    </source>
</reference>
<dbReference type="AlphaFoldDB" id="A0A1B9FRZ8"/>
<sequence length="317" mass="35983">MAIQPPNINSNQIIITLNQPCACNYPNADAYELCVLLLAREYQATLLKFHQKALMQISEILFVSLPPSVKGKLSLYTLALISPAPRIILDPYPGNGTIKDWMHEYDIHLEDVVEEIHRIEKRLVELRAKNLDEKIVRKLEELDKKFQRNLIVKSADTTEKEGTVKCGYVPKREKLTVDSIKRFTKDTMEKYRASLPSPRAKEMGNVEEEEHDEYTPPDLEFLSWLSSFDPPSDLLDQPIPESILKGFMETENRGFDARPSPPSISNATCPKMWTPAKSEAAQPQAKIGRKRKVGGSVRMRAGFSGMTNEEKERIAEA</sequence>
<evidence type="ECO:0000256" key="1">
    <source>
        <dbReference type="SAM" id="MobiDB-lite"/>
    </source>
</evidence>
<evidence type="ECO:0000313" key="2">
    <source>
        <dbReference type="EMBL" id="OCF21538.1"/>
    </source>
</evidence>
<dbReference type="OrthoDB" id="2564303at2759"/>
<reference evidence="2" key="3">
    <citation type="submission" date="2016-07" db="EMBL/GenBank/DDBJ databases">
        <title>Evolution of pathogenesis and genome organization in the Tremellales.</title>
        <authorList>
            <person name="Cuomo C."/>
            <person name="Litvintseva A."/>
            <person name="Heitman J."/>
            <person name="Chen Y."/>
            <person name="Sun S."/>
            <person name="Springer D."/>
            <person name="Dromer F."/>
            <person name="Young S."/>
            <person name="Zeng Q."/>
            <person name="Chapman S."/>
            <person name="Gujja S."/>
            <person name="Saif S."/>
            <person name="Birren B."/>
        </authorList>
    </citation>
    <scope>NUCLEOTIDE SEQUENCE</scope>
    <source>
        <strain evidence="2">CBS 10118</strain>
    </source>
</reference>
<gene>
    <name evidence="2" type="ORF">I302_09217</name>
    <name evidence="3" type="ORF">I302_104712</name>
</gene>
<dbReference type="RefSeq" id="XP_019042608.1">
    <property type="nucleotide sequence ID" value="XM_019195785.1"/>
</dbReference>
<proteinExistence type="predicted"/>
<protein>
    <submittedName>
        <fullName evidence="2">Uncharacterized protein</fullName>
    </submittedName>
</protein>
<keyword evidence="4" id="KW-1185">Reference proteome</keyword>
<reference evidence="2" key="1">
    <citation type="submission" date="2013-07" db="EMBL/GenBank/DDBJ databases">
        <title>The Genome Sequence of Cryptococcus bestiolae CBS10118.</title>
        <authorList>
            <consortium name="The Broad Institute Genome Sequencing Platform"/>
            <person name="Cuomo C."/>
            <person name="Litvintseva A."/>
            <person name="Chen Y."/>
            <person name="Heitman J."/>
            <person name="Sun S."/>
            <person name="Springer D."/>
            <person name="Dromer F."/>
            <person name="Young S.K."/>
            <person name="Zeng Q."/>
            <person name="Gargeya S."/>
            <person name="Fitzgerald M."/>
            <person name="Abouelleil A."/>
            <person name="Alvarado L."/>
            <person name="Berlin A.M."/>
            <person name="Chapman S.B."/>
            <person name="Dewar J."/>
            <person name="Goldberg J."/>
            <person name="Griggs A."/>
            <person name="Gujja S."/>
            <person name="Hansen M."/>
            <person name="Howarth C."/>
            <person name="Imamovic A."/>
            <person name="Larimer J."/>
            <person name="McCowan C."/>
            <person name="Murphy C."/>
            <person name="Pearson M."/>
            <person name="Priest M."/>
            <person name="Roberts A."/>
            <person name="Saif S."/>
            <person name="Shea T."/>
            <person name="Sykes S."/>
            <person name="Wortman J."/>
            <person name="Nusbaum C."/>
            <person name="Birren B."/>
        </authorList>
    </citation>
    <scope>NUCLEOTIDE SEQUENCE [LARGE SCALE GENOMIC DNA]</scope>
    <source>
        <strain evidence="2">CBS 10118</strain>
    </source>
</reference>
<evidence type="ECO:0000313" key="4">
    <source>
        <dbReference type="Proteomes" id="UP000092730"/>
    </source>
</evidence>
<feature type="compositionally biased region" description="Basic and acidic residues" evidence="1">
    <location>
        <begin position="308"/>
        <end position="317"/>
    </location>
</feature>